<proteinExistence type="predicted"/>
<evidence type="ECO:0000256" key="1">
    <source>
        <dbReference type="SAM" id="MobiDB-lite"/>
    </source>
</evidence>
<sequence length="100" mass="11351">MPYGSPGWVQTGQKSPNPAKKCPDKNAPIPEFWGSSLEVYYQGSSRNWVRVIVDAITVDAINSSNLFDPLLVFFVVYTDMYIHKRLWLLLRDSGDTSEPQ</sequence>
<dbReference type="EMBL" id="JARJCM010000114">
    <property type="protein sequence ID" value="KAJ7028229.1"/>
    <property type="molecule type" value="Genomic_DNA"/>
</dbReference>
<gene>
    <name evidence="2" type="ORF">C8F04DRAFT_1188770</name>
</gene>
<accession>A0AAD6SIR3</accession>
<comment type="caution">
    <text evidence="2">The sequence shown here is derived from an EMBL/GenBank/DDBJ whole genome shotgun (WGS) entry which is preliminary data.</text>
</comment>
<evidence type="ECO:0000313" key="2">
    <source>
        <dbReference type="EMBL" id="KAJ7028229.1"/>
    </source>
</evidence>
<evidence type="ECO:0000313" key="3">
    <source>
        <dbReference type="Proteomes" id="UP001218188"/>
    </source>
</evidence>
<keyword evidence="3" id="KW-1185">Reference proteome</keyword>
<protein>
    <submittedName>
        <fullName evidence="2">Uncharacterized protein</fullName>
    </submittedName>
</protein>
<feature type="region of interest" description="Disordered" evidence="1">
    <location>
        <begin position="1"/>
        <end position="24"/>
    </location>
</feature>
<reference evidence="2" key="1">
    <citation type="submission" date="2023-03" db="EMBL/GenBank/DDBJ databases">
        <title>Massive genome expansion in bonnet fungi (Mycena s.s.) driven by repeated elements and novel gene families across ecological guilds.</title>
        <authorList>
            <consortium name="Lawrence Berkeley National Laboratory"/>
            <person name="Harder C.B."/>
            <person name="Miyauchi S."/>
            <person name="Viragh M."/>
            <person name="Kuo A."/>
            <person name="Thoen E."/>
            <person name="Andreopoulos B."/>
            <person name="Lu D."/>
            <person name="Skrede I."/>
            <person name="Drula E."/>
            <person name="Henrissat B."/>
            <person name="Morin E."/>
            <person name="Kohler A."/>
            <person name="Barry K."/>
            <person name="LaButti K."/>
            <person name="Morin E."/>
            <person name="Salamov A."/>
            <person name="Lipzen A."/>
            <person name="Mereny Z."/>
            <person name="Hegedus B."/>
            <person name="Baldrian P."/>
            <person name="Stursova M."/>
            <person name="Weitz H."/>
            <person name="Taylor A."/>
            <person name="Grigoriev I.V."/>
            <person name="Nagy L.G."/>
            <person name="Martin F."/>
            <person name="Kauserud H."/>
        </authorList>
    </citation>
    <scope>NUCLEOTIDE SEQUENCE</scope>
    <source>
        <strain evidence="2">CBHHK200</strain>
    </source>
</reference>
<dbReference type="AlphaFoldDB" id="A0AAD6SIR3"/>
<organism evidence="2 3">
    <name type="scientific">Mycena alexandri</name>
    <dbReference type="NCBI Taxonomy" id="1745969"/>
    <lineage>
        <taxon>Eukaryota</taxon>
        <taxon>Fungi</taxon>
        <taxon>Dikarya</taxon>
        <taxon>Basidiomycota</taxon>
        <taxon>Agaricomycotina</taxon>
        <taxon>Agaricomycetes</taxon>
        <taxon>Agaricomycetidae</taxon>
        <taxon>Agaricales</taxon>
        <taxon>Marasmiineae</taxon>
        <taxon>Mycenaceae</taxon>
        <taxon>Mycena</taxon>
    </lineage>
</organism>
<name>A0AAD6SIR3_9AGAR</name>
<dbReference type="Proteomes" id="UP001218188">
    <property type="component" value="Unassembled WGS sequence"/>
</dbReference>